<dbReference type="AlphaFoldDB" id="A0A451A9F8"/>
<name>A0A451A9F8_9GAMM</name>
<proteinExistence type="predicted"/>
<accession>A0A451A9F8</accession>
<protein>
    <submittedName>
        <fullName evidence="1">Uncharacterized protein</fullName>
    </submittedName>
</protein>
<sequence length="437" mass="50396">MTEIDDNEVHSELIIQNFRDRIVRVLDDFLLKTGEAFAASVASGVITSIDKRGLYNVIYSDLSKYPEPYKNLEKFPTIALNVIARLSVSRNVNVQSHLRQLSDSYTLFSFLHETPDVQKAIKKIFGHGIIWLDTTIILPLLVESFLAENDSNRRYTSAISSLIAADVKLRVTNGVIQELLNHIRISQSCSNHTPGTWKGRIPYLYHNYIQAGYSPSSFSSTAEHFRGHFRPEDDITDYLLSHYGIHVESLEEFAYKTDNDLKYATERLWREAHDERRNLLDDESLVETTEILIKHDVESYLGIIALRQNESNSELGYEHWWLTTDRVAWKIRDQLREELEKKFVSPLMSLDFLMNSLSFGPARSKLNRSHEKLLPVLLDLDFSMHSPVELIELADRIRRENEGSPEYLIKRKVRDACDEMKGKYGELTKAAAEKDTI</sequence>
<evidence type="ECO:0000313" key="1">
    <source>
        <dbReference type="EMBL" id="VFK62677.1"/>
    </source>
</evidence>
<gene>
    <name evidence="1" type="ORF">BECKTUN1418D_GA0071000_11832</name>
</gene>
<organism evidence="1">
    <name type="scientific">Candidatus Kentrum sp. TUN</name>
    <dbReference type="NCBI Taxonomy" id="2126343"/>
    <lineage>
        <taxon>Bacteria</taxon>
        <taxon>Pseudomonadati</taxon>
        <taxon>Pseudomonadota</taxon>
        <taxon>Gammaproteobacteria</taxon>
        <taxon>Candidatus Kentrum</taxon>
    </lineage>
</organism>
<reference evidence="1" key="1">
    <citation type="submission" date="2019-02" db="EMBL/GenBank/DDBJ databases">
        <authorList>
            <person name="Gruber-Vodicka R. H."/>
            <person name="Seah K. B. B."/>
        </authorList>
    </citation>
    <scope>NUCLEOTIDE SEQUENCE</scope>
    <source>
        <strain evidence="1">BECK_BY1</strain>
    </source>
</reference>
<dbReference type="EMBL" id="CAADFX010000183">
    <property type="protein sequence ID" value="VFK62677.1"/>
    <property type="molecule type" value="Genomic_DNA"/>
</dbReference>